<dbReference type="Proteomes" id="UP000004326">
    <property type="component" value="Unassembled WGS sequence"/>
</dbReference>
<reference evidence="1 2" key="1">
    <citation type="journal article" date="2013" name="Pathog. Dis.">
        <title>Genome sequences of 65 Helicobacter pylori strains isolated from asymptomatic individuals and patients with gastric cancer, peptic ulcer disease, or gastritis.</title>
        <authorList>
            <person name="Blanchard T.G."/>
            <person name="Czinn S.J."/>
            <person name="Correa P."/>
            <person name="Nakazawa T."/>
            <person name="Keelan M."/>
            <person name="Morningstar L."/>
            <person name="Santana-Cruz I."/>
            <person name="Maroo A."/>
            <person name="McCracken C."/>
            <person name="Shefchek K."/>
            <person name="Daugherty S."/>
            <person name="Song Y."/>
            <person name="Fraser C.M."/>
            <person name="Fricke W.F."/>
        </authorList>
    </citation>
    <scope>NUCLEOTIDE SEQUENCE [LARGE SCALE GENOMIC DNA]</scope>
    <source>
        <strain evidence="1 2">Hp P-2</strain>
    </source>
</reference>
<proteinExistence type="predicted"/>
<gene>
    <name evidence="1" type="ORF">HPHPP2_0409</name>
</gene>
<name>J0PMA6_HELPX</name>
<dbReference type="AlphaFoldDB" id="J0PMA6"/>
<protein>
    <submittedName>
        <fullName evidence="1">Uncharacterized protein</fullName>
    </submittedName>
</protein>
<organism evidence="1 2">
    <name type="scientific">Helicobacter pylori Hp P-2</name>
    <dbReference type="NCBI Taxonomy" id="992073"/>
    <lineage>
        <taxon>Bacteria</taxon>
        <taxon>Pseudomonadati</taxon>
        <taxon>Campylobacterota</taxon>
        <taxon>Epsilonproteobacteria</taxon>
        <taxon>Campylobacterales</taxon>
        <taxon>Helicobacteraceae</taxon>
        <taxon>Helicobacter</taxon>
    </lineage>
</organism>
<sequence>MNNKNKTNLFISRLYFNGLKIAFYGNAFNNRNFTPLYYACVFVHLMKHPL</sequence>
<accession>J0PMA6</accession>
<dbReference type="PATRIC" id="fig|992073.3.peg.399"/>
<dbReference type="EMBL" id="AKPJ01000001">
    <property type="protein sequence ID" value="EJB99700.1"/>
    <property type="molecule type" value="Genomic_DNA"/>
</dbReference>
<evidence type="ECO:0000313" key="1">
    <source>
        <dbReference type="EMBL" id="EJB99700.1"/>
    </source>
</evidence>
<comment type="caution">
    <text evidence="1">The sequence shown here is derived from an EMBL/GenBank/DDBJ whole genome shotgun (WGS) entry which is preliminary data.</text>
</comment>
<evidence type="ECO:0000313" key="2">
    <source>
        <dbReference type="Proteomes" id="UP000004326"/>
    </source>
</evidence>